<dbReference type="AlphaFoldDB" id="A0A5D3D522"/>
<name>A0A5D3D522_CUCMM</name>
<comment type="caution">
    <text evidence="1">The sequence shown here is derived from an EMBL/GenBank/DDBJ whole genome shotgun (WGS) entry which is preliminary data.</text>
</comment>
<protein>
    <submittedName>
        <fullName evidence="1">Cytochrome P450 CYP82D47-like</fullName>
    </submittedName>
</protein>
<sequence length="175" mass="19683">MNNCHIKVEQATTNNSDKPCTTLSFSNGFEATNAMFLEFDEDINNTARGSSSVGDNSNESLVLTLGVRAIRSHPWWIDVGREYIGVVKGDLQRFFLVDFNDQAMNRSNQRQTSLLDRSSFTTIAASVSCFYNDNTSSLSNEGAEDAHHNQMLELQSQPTERVFNHSLGTRYVRLF</sequence>
<reference evidence="1 2" key="1">
    <citation type="submission" date="2019-08" db="EMBL/GenBank/DDBJ databases">
        <title>Draft genome sequences of two oriental melons (Cucumis melo L. var makuwa).</title>
        <authorList>
            <person name="Kwon S.-Y."/>
        </authorList>
    </citation>
    <scope>NUCLEOTIDE SEQUENCE [LARGE SCALE GENOMIC DNA]</scope>
    <source>
        <strain evidence="2">cv. Chang Bougi</strain>
        <tissue evidence="1">Leaf</tissue>
    </source>
</reference>
<dbReference type="Proteomes" id="UP000321947">
    <property type="component" value="Unassembled WGS sequence"/>
</dbReference>
<evidence type="ECO:0000313" key="1">
    <source>
        <dbReference type="EMBL" id="TYK18646.1"/>
    </source>
</evidence>
<accession>A0A5D3D522</accession>
<dbReference type="EMBL" id="SSTD01007653">
    <property type="protein sequence ID" value="TYK18646.1"/>
    <property type="molecule type" value="Genomic_DNA"/>
</dbReference>
<organism evidence="1 2">
    <name type="scientific">Cucumis melo var. makuwa</name>
    <name type="common">Oriental melon</name>
    <dbReference type="NCBI Taxonomy" id="1194695"/>
    <lineage>
        <taxon>Eukaryota</taxon>
        <taxon>Viridiplantae</taxon>
        <taxon>Streptophyta</taxon>
        <taxon>Embryophyta</taxon>
        <taxon>Tracheophyta</taxon>
        <taxon>Spermatophyta</taxon>
        <taxon>Magnoliopsida</taxon>
        <taxon>eudicotyledons</taxon>
        <taxon>Gunneridae</taxon>
        <taxon>Pentapetalae</taxon>
        <taxon>rosids</taxon>
        <taxon>fabids</taxon>
        <taxon>Cucurbitales</taxon>
        <taxon>Cucurbitaceae</taxon>
        <taxon>Benincaseae</taxon>
        <taxon>Cucumis</taxon>
    </lineage>
</organism>
<gene>
    <name evidence="1" type="ORF">E5676_scaffold390G00080</name>
</gene>
<evidence type="ECO:0000313" key="2">
    <source>
        <dbReference type="Proteomes" id="UP000321947"/>
    </source>
</evidence>
<proteinExistence type="predicted"/>